<accession>A0AAP5I4R3</accession>
<dbReference type="GO" id="GO:0004553">
    <property type="term" value="F:hydrolase activity, hydrolyzing O-glycosyl compounds"/>
    <property type="evidence" value="ECO:0007669"/>
    <property type="project" value="TreeGrafter"/>
</dbReference>
<organism evidence="5 6">
    <name type="scientific">Aetokthonos hydrillicola Thurmond2011</name>
    <dbReference type="NCBI Taxonomy" id="2712845"/>
    <lineage>
        <taxon>Bacteria</taxon>
        <taxon>Bacillati</taxon>
        <taxon>Cyanobacteriota</taxon>
        <taxon>Cyanophyceae</taxon>
        <taxon>Nostocales</taxon>
        <taxon>Hapalosiphonaceae</taxon>
        <taxon>Aetokthonos</taxon>
    </lineage>
</organism>
<dbReference type="PANTHER" id="PTHR12631">
    <property type="entry name" value="ALPHA-L-IDURONIDASE"/>
    <property type="match status" value="1"/>
</dbReference>
<keyword evidence="2" id="KW-0378">Hydrolase</keyword>
<feature type="domain" description="Glycosyl hydrolases family 39 N-terminal catalytic" evidence="4">
    <location>
        <begin position="168"/>
        <end position="318"/>
    </location>
</feature>
<dbReference type="Proteomes" id="UP000667802">
    <property type="component" value="Unassembled WGS sequence"/>
</dbReference>
<dbReference type="Pfam" id="PF01229">
    <property type="entry name" value="Glyco_hydro_39"/>
    <property type="match status" value="1"/>
</dbReference>
<sequence length="447" mass="50164">MRRRDTIKLAISSIATLPLIEKSLSSAGKSDSTRIKVDWGRSQAEISPFVFGSNDYEITIPERAASSAYQQRLAKLGIGLIRIHHNGLSDTWSDPATKTWNEAKIKAGYSVSYTKKPTIIQNIPGWPKWMAQNQEGLLDPSEYDNYATFCGQLVKIITHNLAQRQVIYWEPFNEKEITYQKAGKLDELWKIYNKAAIAMKAVNPRIKVGGPALNWNDTSKLVPFLKTCRANIDFISWHGYGTGNASESTAELMSHTSGYRSQVEGFRALTKQYIPDRKVPLLLGEYNINYSWDSGEKRQNTYLGAVWFASVLKHLGDAGIDMATSWLLKDGIYGMIDPENDLRPVAVFFSWGIKYLTGRIMYTESENPLIEAMAVRQSDDRRSLLLINKSDVVAKLSISAKQNLTSVKSIPVFYLNSNGVKSASLPKEALLKKPLILPPYSLALLRV</sequence>
<comment type="similarity">
    <text evidence="1">Belongs to the glycosyl hydrolase 39 family.</text>
</comment>
<evidence type="ECO:0000256" key="1">
    <source>
        <dbReference type="ARBA" id="ARBA00008875"/>
    </source>
</evidence>
<dbReference type="InterPro" id="IPR017853">
    <property type="entry name" value="GH"/>
</dbReference>
<keyword evidence="3" id="KW-0326">Glycosidase</keyword>
<protein>
    <submittedName>
        <fullName evidence="5">Alpha-L-arabinofuranosidase</fullName>
    </submittedName>
</protein>
<dbReference type="InterPro" id="IPR051923">
    <property type="entry name" value="Glycosyl_Hydrolase_39"/>
</dbReference>
<proteinExistence type="inferred from homology"/>
<evidence type="ECO:0000259" key="4">
    <source>
        <dbReference type="Pfam" id="PF01229"/>
    </source>
</evidence>
<evidence type="ECO:0000256" key="2">
    <source>
        <dbReference type="ARBA" id="ARBA00022801"/>
    </source>
</evidence>
<dbReference type="PANTHER" id="PTHR12631:SF10">
    <property type="entry name" value="BETA-XYLOSIDASE-LIKE PROTEIN-RELATED"/>
    <property type="match status" value="1"/>
</dbReference>
<dbReference type="SUPFAM" id="SSF51445">
    <property type="entry name" value="(Trans)glycosidases"/>
    <property type="match status" value="1"/>
</dbReference>
<dbReference type="AlphaFoldDB" id="A0AAP5I4R3"/>
<evidence type="ECO:0000256" key="3">
    <source>
        <dbReference type="ARBA" id="ARBA00023295"/>
    </source>
</evidence>
<dbReference type="RefSeq" id="WP_208339771.1">
    <property type="nucleotide sequence ID" value="NZ_CAWQFN010000563.1"/>
</dbReference>
<gene>
    <name evidence="5" type="ORF">G7B40_009290</name>
</gene>
<comment type="caution">
    <text evidence="5">The sequence shown here is derived from an EMBL/GenBank/DDBJ whole genome shotgun (WGS) entry which is preliminary data.</text>
</comment>
<dbReference type="EMBL" id="JAALHA020000003">
    <property type="protein sequence ID" value="MDR9894761.1"/>
    <property type="molecule type" value="Genomic_DNA"/>
</dbReference>
<dbReference type="Gene3D" id="3.20.20.80">
    <property type="entry name" value="Glycosidases"/>
    <property type="match status" value="1"/>
</dbReference>
<keyword evidence="6" id="KW-1185">Reference proteome</keyword>
<reference evidence="6" key="1">
    <citation type="journal article" date="2021" name="Science">
        <title>Hunting the eagle killer: A cyanobacterial neurotoxin causes vacuolar myelinopathy.</title>
        <authorList>
            <person name="Breinlinger S."/>
            <person name="Phillips T.J."/>
            <person name="Haram B.N."/>
            <person name="Mares J."/>
            <person name="Martinez Yerena J.A."/>
            <person name="Hrouzek P."/>
            <person name="Sobotka R."/>
            <person name="Henderson W.M."/>
            <person name="Schmieder P."/>
            <person name="Williams S.M."/>
            <person name="Lauderdale J.D."/>
            <person name="Wilde H.D."/>
            <person name="Gerrin W."/>
            <person name="Kust A."/>
            <person name="Washington J.W."/>
            <person name="Wagner C."/>
            <person name="Geier B."/>
            <person name="Liebeke M."/>
            <person name="Enke H."/>
            <person name="Niedermeyer T.H.J."/>
            <person name="Wilde S.B."/>
        </authorList>
    </citation>
    <scope>NUCLEOTIDE SEQUENCE [LARGE SCALE GENOMIC DNA]</scope>
    <source>
        <strain evidence="6">Thurmond2011</strain>
    </source>
</reference>
<name>A0AAP5I4R3_9CYAN</name>
<evidence type="ECO:0000313" key="6">
    <source>
        <dbReference type="Proteomes" id="UP000667802"/>
    </source>
</evidence>
<dbReference type="InterPro" id="IPR049166">
    <property type="entry name" value="GH39_cat"/>
</dbReference>
<evidence type="ECO:0000313" key="5">
    <source>
        <dbReference type="EMBL" id="MDR9894761.1"/>
    </source>
</evidence>